<dbReference type="Proteomes" id="UP001060215">
    <property type="component" value="Chromosome 12"/>
</dbReference>
<organism evidence="1 2">
    <name type="scientific">Camellia lanceoleosa</name>
    <dbReference type="NCBI Taxonomy" id="1840588"/>
    <lineage>
        <taxon>Eukaryota</taxon>
        <taxon>Viridiplantae</taxon>
        <taxon>Streptophyta</taxon>
        <taxon>Embryophyta</taxon>
        <taxon>Tracheophyta</taxon>
        <taxon>Spermatophyta</taxon>
        <taxon>Magnoliopsida</taxon>
        <taxon>eudicotyledons</taxon>
        <taxon>Gunneridae</taxon>
        <taxon>Pentapetalae</taxon>
        <taxon>asterids</taxon>
        <taxon>Ericales</taxon>
        <taxon>Theaceae</taxon>
        <taxon>Camellia</taxon>
    </lineage>
</organism>
<protein>
    <submittedName>
        <fullName evidence="1">Uncharacterized protein</fullName>
    </submittedName>
</protein>
<dbReference type="EMBL" id="CM045769">
    <property type="protein sequence ID" value="KAI7994723.1"/>
    <property type="molecule type" value="Genomic_DNA"/>
</dbReference>
<keyword evidence="2" id="KW-1185">Reference proteome</keyword>
<accession>A0ACC0G0S4</accession>
<sequence length="93" mass="10601">MKAKYYDTYLPFLLEACNDENRCSLFAVYGIGVCASLVDRCSDLLWEVVSFPLLSCKTILKIILSRTEFFFACFSAEALSRLDVVIRHPNAKH</sequence>
<gene>
    <name evidence="1" type="ORF">LOK49_LG11G01811</name>
</gene>
<proteinExistence type="predicted"/>
<reference evidence="1 2" key="1">
    <citation type="journal article" date="2022" name="Plant J.">
        <title>Chromosome-level genome of Camellia lanceoleosa provides a valuable resource for understanding genome evolution and self-incompatibility.</title>
        <authorList>
            <person name="Gong W."/>
            <person name="Xiao S."/>
            <person name="Wang L."/>
            <person name="Liao Z."/>
            <person name="Chang Y."/>
            <person name="Mo W."/>
            <person name="Hu G."/>
            <person name="Li W."/>
            <person name="Zhao G."/>
            <person name="Zhu H."/>
            <person name="Hu X."/>
            <person name="Ji K."/>
            <person name="Xiang X."/>
            <person name="Song Q."/>
            <person name="Yuan D."/>
            <person name="Jin S."/>
            <person name="Zhang L."/>
        </authorList>
    </citation>
    <scope>NUCLEOTIDE SEQUENCE [LARGE SCALE GENOMIC DNA]</scope>
    <source>
        <strain evidence="1">SQ_2022a</strain>
    </source>
</reference>
<evidence type="ECO:0000313" key="2">
    <source>
        <dbReference type="Proteomes" id="UP001060215"/>
    </source>
</evidence>
<comment type="caution">
    <text evidence="1">The sequence shown here is derived from an EMBL/GenBank/DDBJ whole genome shotgun (WGS) entry which is preliminary data.</text>
</comment>
<evidence type="ECO:0000313" key="1">
    <source>
        <dbReference type="EMBL" id="KAI7994723.1"/>
    </source>
</evidence>
<name>A0ACC0G0S4_9ERIC</name>